<dbReference type="EMBL" id="JAINVZ010000015">
    <property type="protein sequence ID" value="MBY8887322.1"/>
    <property type="molecule type" value="Genomic_DNA"/>
</dbReference>
<evidence type="ECO:0000256" key="3">
    <source>
        <dbReference type="SAM" id="MobiDB-lite"/>
    </source>
</evidence>
<feature type="region of interest" description="Disordered" evidence="3">
    <location>
        <begin position="528"/>
        <end position="549"/>
    </location>
</feature>
<keyword evidence="7" id="KW-1185">Reference proteome</keyword>
<protein>
    <submittedName>
        <fullName evidence="6">DUF6531 domain-containing protein</fullName>
    </submittedName>
</protein>
<sequence length="1428" mass="153702">MGLWWPDADSGTLRTAAGAWRTFATAVDDVRTPVNNTAASLIHNNSGEAIDAFEVFWGRYAKGRDGGWLSDLSQAAGKLADALEKFADVVDHAITKLWTQIGIDAAAIAGSITLAFFTAGAFSAGVAAVADGIIAMGEALAVSVSEEVATIAAGTLVSAAFGGVQSVTVDLAVAQPLAIATGMQQHLSLDEVDQAAKDGVISGAMTGGGVGVLKAGVDSAFSDGVPLMLYPPSLRPDLVDLGPAARSGDDIPCVNDPVDVATGAMLMRQTDVTLPGVLPLVFERTHLSSYRGGVCFGPVWASTLDECCQIDGEGVVFAAADGMRLVYPVPRPGEPTMPVKGGRLPLVWDGAPEGTIEVTDPDTGVVRTFTAAVPSATPGVFHLPLNSLRDRGGNRIDIERDAHGVPVGLRHSGGYYLAVDTAGPRVTALRLLDEPPSRYGDGPDRDAGTVVVRYGYDKAGNLTEVVNSSGSPLRFAYDDQGRICRWTDRNGTWFGYVYDERGRVIRTEGVDGILSATFDYDDTTRTTTYTDSQGNRSTYGHTTDGQVAQETDPLGNTTRTWWDAHGDKPLAITDPLGRTTTYAYDAYGRPTQVTLPDGSVARAAYNALGLPEEVVEPGGATWRRTYDDRGNLLTTTDPAGAETRRTYDDGGRLTSVTDALGGVRAFTANPAGLPVAVTDELGRVTSVRRDPFGRVAEITDPLGRVTRLTWTLEGRPRRRDHPDGTHESWTWDGEGNLLSHTDQVGNVTRHTPGPFDLPAQRLDPDGAAYAFAYDTELRLTGVTNPQGRTWSYVYDAAGRLTGETDFNGRTLHYGHDASGALTSRTNGAGETLGFTRDALGRVTEQRASNGEATTYAYGADGRPTRISNPDAEVLTTYDPLGRTLTEAVNGRVTRYAYDPLGRRVLRTTPSGLTSRWTYDPAGQAATLATDAGTLAFSYDAAGRESRRRIGPDVTLTQTWDDADRLATQSLTAGSVAARAIRQLQFRSYAYRADGYVEEIRELTSGTRHFTLDPVGRITTVRAHGWTETYAYDAAGNLTTARAPGHPAPGERQFDGMLIRTAGNTAYEHDAQGRVVRRTRKLLNGQRKVWTYSWSPEDRLTELVAPDGERWQYHYDPLGRRISKQRVLDGDRVADREVFTWDGTTLAERVSSDGATTTWDHAQGTHRPLTQTDHHPVPQSEATRSLAALAEATDRPPARFHAIITDAVGTPMELVTPSGDLAWQQRTTSWGTRLPPATTTTPAVTCPLRFPGQYADAESGLHYNYFRYYEPEIGSYLAEDPLGLSPAPNSRRYVINAFTHADPTGLAPQCGDILGNPSTLAGWIPSEVPEESKAVLQDIREFGVEAQGAGPQRMGPSLPKTFSNSGKGGAYKLPGFDSTGKPIRYLEWGTVQSAQNPKWGGERIVTGSDGSAYYTPTHYQTFIVMEAGR</sequence>
<evidence type="ECO:0000259" key="4">
    <source>
        <dbReference type="Pfam" id="PF20148"/>
    </source>
</evidence>
<feature type="domain" description="DUF6531" evidence="4">
    <location>
        <begin position="256"/>
        <end position="327"/>
    </location>
</feature>
<dbReference type="SUPFAM" id="SSF53933">
    <property type="entry name" value="Microbial ribonucleases"/>
    <property type="match status" value="1"/>
</dbReference>
<gene>
    <name evidence="6" type="ORF">K7472_21125</name>
</gene>
<organism evidence="6 7">
    <name type="scientific">Streptantibioticus parmotrematis</name>
    <dbReference type="NCBI Taxonomy" id="2873249"/>
    <lineage>
        <taxon>Bacteria</taxon>
        <taxon>Bacillati</taxon>
        <taxon>Actinomycetota</taxon>
        <taxon>Actinomycetes</taxon>
        <taxon>Kitasatosporales</taxon>
        <taxon>Streptomycetaceae</taxon>
        <taxon>Streptantibioticus</taxon>
    </lineage>
</organism>
<dbReference type="Pfam" id="PF05593">
    <property type="entry name" value="RHS_repeat"/>
    <property type="match status" value="8"/>
</dbReference>
<dbReference type="Pfam" id="PF25547">
    <property type="entry name" value="WXG100_2"/>
    <property type="match status" value="1"/>
</dbReference>
<dbReference type="Pfam" id="PF20148">
    <property type="entry name" value="DUF6531"/>
    <property type="match status" value="1"/>
</dbReference>
<dbReference type="InterPro" id="IPR016191">
    <property type="entry name" value="Ribonuclease/ribotoxin"/>
</dbReference>
<dbReference type="PANTHER" id="PTHR32305:SF15">
    <property type="entry name" value="PROTEIN RHSA-RELATED"/>
    <property type="match status" value="1"/>
</dbReference>
<dbReference type="InterPro" id="IPR031325">
    <property type="entry name" value="RHS_repeat"/>
</dbReference>
<proteinExistence type="predicted"/>
<dbReference type="InterPro" id="IPR050708">
    <property type="entry name" value="T6SS_VgrG/RHS"/>
</dbReference>
<dbReference type="InterPro" id="IPR057746">
    <property type="entry name" value="CpnT-like_N"/>
</dbReference>
<evidence type="ECO:0000313" key="6">
    <source>
        <dbReference type="EMBL" id="MBY8887322.1"/>
    </source>
</evidence>
<dbReference type="Gene3D" id="2.180.10.10">
    <property type="entry name" value="RHS repeat-associated core"/>
    <property type="match status" value="3"/>
</dbReference>
<name>A0ABS7QVU2_9ACTN</name>
<comment type="caution">
    <text evidence="6">The sequence shown here is derived from an EMBL/GenBank/DDBJ whole genome shotgun (WGS) entry which is preliminary data.</text>
</comment>
<evidence type="ECO:0000259" key="5">
    <source>
        <dbReference type="Pfam" id="PF25547"/>
    </source>
</evidence>
<keyword evidence="1" id="KW-0540">Nuclease</keyword>
<dbReference type="NCBIfam" id="TIGR03696">
    <property type="entry name" value="Rhs_assc_core"/>
    <property type="match status" value="1"/>
</dbReference>
<evidence type="ECO:0000256" key="2">
    <source>
        <dbReference type="ARBA" id="ARBA00022801"/>
    </source>
</evidence>
<feature type="domain" description="Outer membrane channel protein CpnT-like N-terminal" evidence="5">
    <location>
        <begin position="4"/>
        <end position="128"/>
    </location>
</feature>
<dbReference type="InterPro" id="IPR022385">
    <property type="entry name" value="Rhs_assc_core"/>
</dbReference>
<dbReference type="PANTHER" id="PTHR32305">
    <property type="match status" value="1"/>
</dbReference>
<feature type="compositionally biased region" description="Polar residues" evidence="3">
    <location>
        <begin position="532"/>
        <end position="549"/>
    </location>
</feature>
<dbReference type="InterPro" id="IPR045351">
    <property type="entry name" value="DUF6531"/>
</dbReference>
<feature type="region of interest" description="Disordered" evidence="3">
    <location>
        <begin position="716"/>
        <end position="735"/>
    </location>
</feature>
<accession>A0ABS7QVU2</accession>
<evidence type="ECO:0000256" key="1">
    <source>
        <dbReference type="ARBA" id="ARBA00022722"/>
    </source>
</evidence>
<reference evidence="6 7" key="1">
    <citation type="submission" date="2021-08" db="EMBL/GenBank/DDBJ databases">
        <title>Streptomyces sp. PTM05 isolated from lichen.</title>
        <authorList>
            <person name="Somphong A."/>
            <person name="Phongsopitanun W."/>
            <person name="Tanasupawat S."/>
        </authorList>
    </citation>
    <scope>NUCLEOTIDE SEQUENCE [LARGE SCALE GENOMIC DNA]</scope>
    <source>
        <strain evidence="6 7">Ptm05</strain>
    </source>
</reference>
<keyword evidence="2" id="KW-0378">Hydrolase</keyword>
<dbReference type="NCBIfam" id="TIGR01643">
    <property type="entry name" value="YD_repeat_2x"/>
    <property type="match status" value="11"/>
</dbReference>
<evidence type="ECO:0000313" key="7">
    <source>
        <dbReference type="Proteomes" id="UP001198565"/>
    </source>
</evidence>
<dbReference type="InterPro" id="IPR006530">
    <property type="entry name" value="YD"/>
</dbReference>
<dbReference type="Gene3D" id="3.10.450.30">
    <property type="entry name" value="Microbial ribonucleases"/>
    <property type="match status" value="1"/>
</dbReference>
<feature type="region of interest" description="Disordered" evidence="3">
    <location>
        <begin position="1151"/>
        <end position="1176"/>
    </location>
</feature>
<dbReference type="Proteomes" id="UP001198565">
    <property type="component" value="Unassembled WGS sequence"/>
</dbReference>